<sequence length="453" mass="50978">MMACGPSSIEVEDEYEKLVIRMNPPRVSVDNTTSKKATLIKVDSVNKHGSLLEVVQVLIDLNLTIKRGYISSDGEWFMDVFHVVDREGNKLYDSEVIERIQQSLGSRIYSFQSLRQSVGIQAASKHTSIELIGRDRPGLLSEIFAVLADLKCNIVAAEVWTHNSRMASVVYATDEVTGGPIDNCDRLAQIKHLLRNVLKGSKGKQSAKTSISMGMTHTERRLHQMMYDDRDYDRSDSEENAEAREEKAKLVVTVENCVERGYSVVYVRSKDRPKLLFDTVCTLTDMQYVVFHAIVFTEEPEAYQEYYIRHTDGCPVSSEGEKQRLVHCLEAAIKRRSTDGLRLELCCEDRIGLLSDVTRIFRENGLSVIRAEVSTRESRAMNVFYVTDASGNPVQSQTIEAVRNSIGATVLCVKDDMSSRPSPQDGGRFSLGNLFRSRSEKVLYNLGLMRSCS</sequence>
<dbReference type="GO" id="GO:0016597">
    <property type="term" value="F:amino acid binding"/>
    <property type="evidence" value="ECO:0007669"/>
    <property type="project" value="UniProtKB-UniRule"/>
</dbReference>
<dbReference type="InterPro" id="IPR002912">
    <property type="entry name" value="ACT_dom"/>
</dbReference>
<dbReference type="AlphaFoldDB" id="A0A835VGZ5"/>
<dbReference type="SUPFAM" id="SSF55021">
    <property type="entry name" value="ACT-like"/>
    <property type="match status" value="3"/>
</dbReference>
<name>A0A835VGZ5_VANPL</name>
<reference evidence="4 5" key="1">
    <citation type="journal article" date="2020" name="Nat. Food">
        <title>A phased Vanilla planifolia genome enables genetic improvement of flavour and production.</title>
        <authorList>
            <person name="Hasing T."/>
            <person name="Tang H."/>
            <person name="Brym M."/>
            <person name="Khazi F."/>
            <person name="Huang T."/>
            <person name="Chambers A.H."/>
        </authorList>
    </citation>
    <scope>NUCLEOTIDE SEQUENCE [LARGE SCALE GENOMIC DNA]</scope>
    <source>
        <tissue evidence="4">Leaf</tissue>
    </source>
</reference>
<dbReference type="Proteomes" id="UP000636800">
    <property type="component" value="Chromosome 1"/>
</dbReference>
<gene>
    <name evidence="4" type="ORF">HPP92_003193</name>
</gene>
<keyword evidence="5" id="KW-1185">Reference proteome</keyword>
<dbReference type="Pfam" id="PF24931">
    <property type="entry name" value="ACT_ACR9_3rd"/>
    <property type="match status" value="1"/>
</dbReference>
<dbReference type="CDD" id="cd04897">
    <property type="entry name" value="ACT_ACR_3"/>
    <property type="match status" value="1"/>
</dbReference>
<dbReference type="Pfam" id="PF01842">
    <property type="entry name" value="ACT"/>
    <property type="match status" value="2"/>
</dbReference>
<keyword evidence="1 2" id="KW-0677">Repeat</keyword>
<dbReference type="InterPro" id="IPR045865">
    <property type="entry name" value="ACT-like_dom_sf"/>
</dbReference>
<dbReference type="PROSITE" id="PS51671">
    <property type="entry name" value="ACT"/>
    <property type="match status" value="2"/>
</dbReference>
<dbReference type="InterPro" id="IPR040217">
    <property type="entry name" value="ACR1-12"/>
</dbReference>
<evidence type="ECO:0000256" key="2">
    <source>
        <dbReference type="RuleBase" id="RU369043"/>
    </source>
</evidence>
<evidence type="ECO:0000259" key="3">
    <source>
        <dbReference type="PROSITE" id="PS51671"/>
    </source>
</evidence>
<dbReference type="EMBL" id="JADCNL010000001">
    <property type="protein sequence ID" value="KAG0498502.1"/>
    <property type="molecule type" value="Genomic_DNA"/>
</dbReference>
<dbReference type="PANTHER" id="PTHR31096">
    <property type="entry name" value="ACT DOMAIN-CONTAINING PROTEIN ACR4-RELATED"/>
    <property type="match status" value="1"/>
</dbReference>
<organism evidence="4 5">
    <name type="scientific">Vanilla planifolia</name>
    <name type="common">Vanilla</name>
    <dbReference type="NCBI Taxonomy" id="51239"/>
    <lineage>
        <taxon>Eukaryota</taxon>
        <taxon>Viridiplantae</taxon>
        <taxon>Streptophyta</taxon>
        <taxon>Embryophyta</taxon>
        <taxon>Tracheophyta</taxon>
        <taxon>Spermatophyta</taxon>
        <taxon>Magnoliopsida</taxon>
        <taxon>Liliopsida</taxon>
        <taxon>Asparagales</taxon>
        <taxon>Orchidaceae</taxon>
        <taxon>Vanilloideae</taxon>
        <taxon>Vanilleae</taxon>
        <taxon>Vanilla</taxon>
    </lineage>
</organism>
<comment type="caution">
    <text evidence="4">The sequence shown here is derived from an EMBL/GenBank/DDBJ whole genome shotgun (WGS) entry which is preliminary data.</text>
</comment>
<feature type="domain" description="ACT" evidence="3">
    <location>
        <begin position="342"/>
        <end position="418"/>
    </location>
</feature>
<dbReference type="PANTHER" id="PTHR31096:SF15">
    <property type="entry name" value="ACT DOMAIN-CONTAINING PROTEIN ACR"/>
    <property type="match status" value="1"/>
</dbReference>
<dbReference type="CDD" id="cd04925">
    <property type="entry name" value="ACT_ACR_2"/>
    <property type="match status" value="1"/>
</dbReference>
<evidence type="ECO:0000313" key="4">
    <source>
        <dbReference type="EMBL" id="KAG0498502.1"/>
    </source>
</evidence>
<dbReference type="OrthoDB" id="783836at2759"/>
<feature type="domain" description="ACT" evidence="3">
    <location>
        <begin position="128"/>
        <end position="212"/>
    </location>
</feature>
<accession>A0A835VGZ5</accession>
<proteinExistence type="predicted"/>
<evidence type="ECO:0000256" key="1">
    <source>
        <dbReference type="ARBA" id="ARBA00022737"/>
    </source>
</evidence>
<dbReference type="Gene3D" id="3.30.70.260">
    <property type="match status" value="2"/>
</dbReference>
<protein>
    <recommendedName>
        <fullName evidence="2">ACT domain-containing protein ACR</fullName>
    </recommendedName>
    <alternativeName>
        <fullName evidence="2">Protein ACT DOMAIN REPEATS</fullName>
    </alternativeName>
</protein>
<comment type="function">
    <text evidence="2">Binds amino acids.</text>
</comment>
<evidence type="ECO:0000313" key="5">
    <source>
        <dbReference type="Proteomes" id="UP000636800"/>
    </source>
</evidence>